<dbReference type="Proteomes" id="UP000518266">
    <property type="component" value="Unassembled WGS sequence"/>
</dbReference>
<dbReference type="AlphaFoldDB" id="A0A7J5YHM2"/>
<evidence type="ECO:0000313" key="3">
    <source>
        <dbReference type="Proteomes" id="UP000518266"/>
    </source>
</evidence>
<keyword evidence="3" id="KW-1185">Reference proteome</keyword>
<comment type="caution">
    <text evidence="2">The sequence shown here is derived from an EMBL/GenBank/DDBJ whole genome shotgun (WGS) entry which is preliminary data.</text>
</comment>
<feature type="region of interest" description="Disordered" evidence="1">
    <location>
        <begin position="53"/>
        <end position="95"/>
    </location>
</feature>
<reference evidence="2 3" key="1">
    <citation type="submission" date="2020-03" db="EMBL/GenBank/DDBJ databases">
        <title>Dissostichus mawsoni Genome sequencing and assembly.</title>
        <authorList>
            <person name="Park H."/>
        </authorList>
    </citation>
    <scope>NUCLEOTIDE SEQUENCE [LARGE SCALE GENOMIC DNA]</scope>
    <source>
        <strain evidence="2">DM0001</strain>
        <tissue evidence="2">Muscle</tissue>
    </source>
</reference>
<name>A0A7J5YHM2_DISMA</name>
<organism evidence="2 3">
    <name type="scientific">Dissostichus mawsoni</name>
    <name type="common">Antarctic cod</name>
    <dbReference type="NCBI Taxonomy" id="36200"/>
    <lineage>
        <taxon>Eukaryota</taxon>
        <taxon>Metazoa</taxon>
        <taxon>Chordata</taxon>
        <taxon>Craniata</taxon>
        <taxon>Vertebrata</taxon>
        <taxon>Euteleostomi</taxon>
        <taxon>Actinopterygii</taxon>
        <taxon>Neopterygii</taxon>
        <taxon>Teleostei</taxon>
        <taxon>Neoteleostei</taxon>
        <taxon>Acanthomorphata</taxon>
        <taxon>Eupercaria</taxon>
        <taxon>Perciformes</taxon>
        <taxon>Notothenioidei</taxon>
        <taxon>Nototheniidae</taxon>
        <taxon>Dissostichus</taxon>
    </lineage>
</organism>
<feature type="compositionally biased region" description="Gly residues" evidence="1">
    <location>
        <begin position="56"/>
        <end position="65"/>
    </location>
</feature>
<dbReference type="EMBL" id="JAAKFY010000012">
    <property type="protein sequence ID" value="KAF3848653.1"/>
    <property type="molecule type" value="Genomic_DNA"/>
</dbReference>
<proteinExistence type="predicted"/>
<sequence>MLPELRKYCGFSMTGIFVMPMITASGPISETKGVVAVGYVMKRAGGVIVVTDDRGGAWGGRGGGGGEEEEEERRRRGGGGRRRRRGKTLWGQDPH</sequence>
<accession>A0A7J5YHM2</accession>
<protein>
    <submittedName>
        <fullName evidence="2">Uncharacterized protein</fullName>
    </submittedName>
</protein>
<evidence type="ECO:0000256" key="1">
    <source>
        <dbReference type="SAM" id="MobiDB-lite"/>
    </source>
</evidence>
<gene>
    <name evidence="2" type="ORF">F7725_015150</name>
</gene>
<feature type="compositionally biased region" description="Basic residues" evidence="1">
    <location>
        <begin position="75"/>
        <end position="87"/>
    </location>
</feature>
<evidence type="ECO:0000313" key="2">
    <source>
        <dbReference type="EMBL" id="KAF3848653.1"/>
    </source>
</evidence>